<accession>A0A1G8FQE5</accession>
<evidence type="ECO:0000313" key="2">
    <source>
        <dbReference type="Proteomes" id="UP000198869"/>
    </source>
</evidence>
<reference evidence="2" key="1">
    <citation type="submission" date="2016-10" db="EMBL/GenBank/DDBJ databases">
        <authorList>
            <person name="Varghese N."/>
            <person name="Submissions S."/>
        </authorList>
    </citation>
    <scope>NUCLEOTIDE SEQUENCE [LARGE SCALE GENOMIC DNA]</scope>
    <source>
        <strain evidence="2">DSM 17071</strain>
    </source>
</reference>
<gene>
    <name evidence="1" type="ORF">SAMN05421846_102235</name>
</gene>
<dbReference type="Proteomes" id="UP000198869">
    <property type="component" value="Unassembled WGS sequence"/>
</dbReference>
<dbReference type="AlphaFoldDB" id="A0A1G8FQE5"/>
<sequence>MGGVSYGNWFSVKREIFPTSVNFECFKIVEYNIALNETREVKFKVGGKNDDEKRDIKFELNNSNISLSTSSWSAENEWMLKTKITGKKIGDTIITVKVEGKALNTIKVKCINYKDVFSNTEAKRLIDEIDYIKPKADAETAPEYDENYCMQAAERGISELLKNYTDFYSVERGTDKHRNRIGFSSLTAIDRGNKIKANGFVSSQLEFNDYSIDHTKRKSIIDSASYGKVKYDIINFNTDGKNKLFSYFENIISNKIGFHVFYFTVTNGFHTLLLLIDNSNPCDAKYSIYDQHGITSSYGKFGDIAEGFRKQTSWTFANTCLNRFKSGKSTQWDSTKTILWKIQRK</sequence>
<dbReference type="EMBL" id="FNDW01000002">
    <property type="protein sequence ID" value="SDH84360.1"/>
    <property type="molecule type" value="Genomic_DNA"/>
</dbReference>
<dbReference type="OrthoDB" id="1233287at2"/>
<protein>
    <submittedName>
        <fullName evidence="1">Uncharacterized protein</fullName>
    </submittedName>
</protein>
<name>A0A1G8FQE5_9FLAO</name>
<keyword evidence="2" id="KW-1185">Reference proteome</keyword>
<dbReference type="RefSeq" id="WP_089855303.1">
    <property type="nucleotide sequence ID" value="NZ_FNDW01000002.1"/>
</dbReference>
<evidence type="ECO:0000313" key="1">
    <source>
        <dbReference type="EMBL" id="SDH84360.1"/>
    </source>
</evidence>
<organism evidence="1 2">
    <name type="scientific">Chryseobacterium taeanense</name>
    <dbReference type="NCBI Taxonomy" id="311334"/>
    <lineage>
        <taxon>Bacteria</taxon>
        <taxon>Pseudomonadati</taxon>
        <taxon>Bacteroidota</taxon>
        <taxon>Flavobacteriia</taxon>
        <taxon>Flavobacteriales</taxon>
        <taxon>Weeksellaceae</taxon>
        <taxon>Chryseobacterium group</taxon>
        <taxon>Chryseobacterium</taxon>
    </lineage>
</organism>
<dbReference type="STRING" id="311334.SAMN05421846_102235"/>
<proteinExistence type="predicted"/>